<dbReference type="GeneID" id="31005914"/>
<protein>
    <submittedName>
        <fullName evidence="2">Uncharacterized protein</fullName>
    </submittedName>
</protein>
<gene>
    <name evidence="2" type="ORF">UA08_06158</name>
</gene>
<dbReference type="AlphaFoldDB" id="A0A225AJN3"/>
<dbReference type="EMBL" id="LFMY01000009">
    <property type="protein sequence ID" value="OKL58484.1"/>
    <property type="molecule type" value="Genomic_DNA"/>
</dbReference>
<accession>A0A225AJN3</accession>
<reference evidence="2 3" key="1">
    <citation type="submission" date="2015-06" db="EMBL/GenBank/DDBJ databases">
        <title>Talaromyces atroroseus IBT 11181 draft genome.</title>
        <authorList>
            <person name="Rasmussen K.B."/>
            <person name="Rasmussen S."/>
            <person name="Petersen B."/>
            <person name="Sicheritz-Ponten T."/>
            <person name="Mortensen U.H."/>
            <person name="Thrane U."/>
        </authorList>
    </citation>
    <scope>NUCLEOTIDE SEQUENCE [LARGE SCALE GENOMIC DNA]</scope>
    <source>
        <strain evidence="2 3">IBT 11181</strain>
    </source>
</reference>
<feature type="region of interest" description="Disordered" evidence="1">
    <location>
        <begin position="187"/>
        <end position="212"/>
    </location>
</feature>
<feature type="compositionally biased region" description="Low complexity" evidence="1">
    <location>
        <begin position="66"/>
        <end position="86"/>
    </location>
</feature>
<comment type="caution">
    <text evidence="2">The sequence shown here is derived from an EMBL/GenBank/DDBJ whole genome shotgun (WGS) entry which is preliminary data.</text>
</comment>
<evidence type="ECO:0000256" key="1">
    <source>
        <dbReference type="SAM" id="MobiDB-lite"/>
    </source>
</evidence>
<feature type="region of interest" description="Disordered" evidence="1">
    <location>
        <begin position="115"/>
        <end position="137"/>
    </location>
</feature>
<feature type="compositionally biased region" description="Polar residues" evidence="1">
    <location>
        <begin position="1"/>
        <end position="11"/>
    </location>
</feature>
<proteinExistence type="predicted"/>
<keyword evidence="3" id="KW-1185">Reference proteome</keyword>
<dbReference type="RefSeq" id="XP_020118605.1">
    <property type="nucleotide sequence ID" value="XM_020268450.1"/>
</dbReference>
<feature type="compositionally biased region" description="Basic and acidic residues" evidence="1">
    <location>
        <begin position="203"/>
        <end position="212"/>
    </location>
</feature>
<feature type="region of interest" description="Disordered" evidence="1">
    <location>
        <begin position="33"/>
        <end position="90"/>
    </location>
</feature>
<evidence type="ECO:0000313" key="2">
    <source>
        <dbReference type="EMBL" id="OKL58484.1"/>
    </source>
</evidence>
<organism evidence="2 3">
    <name type="scientific">Talaromyces atroroseus</name>
    <dbReference type="NCBI Taxonomy" id="1441469"/>
    <lineage>
        <taxon>Eukaryota</taxon>
        <taxon>Fungi</taxon>
        <taxon>Dikarya</taxon>
        <taxon>Ascomycota</taxon>
        <taxon>Pezizomycotina</taxon>
        <taxon>Eurotiomycetes</taxon>
        <taxon>Eurotiomycetidae</taxon>
        <taxon>Eurotiales</taxon>
        <taxon>Trichocomaceae</taxon>
        <taxon>Talaromyces</taxon>
        <taxon>Talaromyces sect. Trachyspermi</taxon>
    </lineage>
</organism>
<sequence>MKKRSPSTNPLSPDADKIEQEEKIYERYRTEQLTPAKRLPFPELRRRTPQSTQIPTISAQVYDMNQTSSSSSFFPTTTPSQQQLLQTPPPHRLTRRAPTSQLAYSFSSPSVAAAARSRGYTGNEADQVGDEGEQDGNDEMETYQQALDKMIDNLQQDQTSSECNRHTIAFDPSFCHENNDNETITMRSQQLRPAKKLRWSTQDQDHDRPSSQ</sequence>
<dbReference type="Proteomes" id="UP000214365">
    <property type="component" value="Unassembled WGS sequence"/>
</dbReference>
<name>A0A225AJN3_TALAT</name>
<feature type="compositionally biased region" description="Acidic residues" evidence="1">
    <location>
        <begin position="127"/>
        <end position="137"/>
    </location>
</feature>
<feature type="region of interest" description="Disordered" evidence="1">
    <location>
        <begin position="1"/>
        <end position="20"/>
    </location>
</feature>
<feature type="compositionally biased region" description="Polar residues" evidence="1">
    <location>
        <begin position="49"/>
        <end position="65"/>
    </location>
</feature>
<evidence type="ECO:0000313" key="3">
    <source>
        <dbReference type="Proteomes" id="UP000214365"/>
    </source>
</evidence>